<dbReference type="Gene3D" id="3.50.50.60">
    <property type="entry name" value="FAD/NAD(P)-binding domain"/>
    <property type="match status" value="2"/>
</dbReference>
<dbReference type="GO" id="GO:0016651">
    <property type="term" value="F:oxidoreductase activity, acting on NAD(P)H"/>
    <property type="evidence" value="ECO:0007669"/>
    <property type="project" value="TreeGrafter"/>
</dbReference>
<evidence type="ECO:0000259" key="6">
    <source>
        <dbReference type="Pfam" id="PF07992"/>
    </source>
</evidence>
<dbReference type="SUPFAM" id="SSF55424">
    <property type="entry name" value="FAD/NAD-linked reductases, dimerisation (C-terminal) domain"/>
    <property type="match status" value="1"/>
</dbReference>
<keyword evidence="2" id="KW-0285">Flavoprotein</keyword>
<keyword evidence="3" id="KW-0274">FAD</keyword>
<name>A0A499V7B6_9ACTN</name>
<proteinExistence type="predicted"/>
<feature type="compositionally biased region" description="Basic residues" evidence="5">
    <location>
        <begin position="379"/>
        <end position="390"/>
    </location>
</feature>
<dbReference type="PANTHER" id="PTHR43557:SF2">
    <property type="entry name" value="RIESKE DOMAIN-CONTAINING PROTEIN-RELATED"/>
    <property type="match status" value="1"/>
</dbReference>
<dbReference type="AlphaFoldDB" id="A0A499V7B6"/>
<dbReference type="SUPFAM" id="SSF51905">
    <property type="entry name" value="FAD/NAD(P)-binding domain"/>
    <property type="match status" value="2"/>
</dbReference>
<dbReference type="EMBL" id="AP019620">
    <property type="protein sequence ID" value="BBJ44176.1"/>
    <property type="molecule type" value="Genomic_DNA"/>
</dbReference>
<dbReference type="InterPro" id="IPR028202">
    <property type="entry name" value="Reductase_C"/>
</dbReference>
<evidence type="ECO:0000259" key="7">
    <source>
        <dbReference type="Pfam" id="PF14759"/>
    </source>
</evidence>
<accession>A0A499V7B6</accession>
<evidence type="ECO:0000256" key="1">
    <source>
        <dbReference type="ARBA" id="ARBA00001974"/>
    </source>
</evidence>
<evidence type="ECO:0000256" key="5">
    <source>
        <dbReference type="SAM" id="MobiDB-lite"/>
    </source>
</evidence>
<feature type="domain" description="FAD/NAD(P)-binding" evidence="6">
    <location>
        <begin position="3"/>
        <end position="301"/>
    </location>
</feature>
<dbReference type="InterPro" id="IPR016156">
    <property type="entry name" value="FAD/NAD-linked_Rdtase_dimer_sf"/>
</dbReference>
<evidence type="ECO:0000313" key="8">
    <source>
        <dbReference type="EMBL" id="BBJ44176.1"/>
    </source>
</evidence>
<dbReference type="Pfam" id="PF14759">
    <property type="entry name" value="Reductase_C"/>
    <property type="match status" value="1"/>
</dbReference>
<dbReference type="PANTHER" id="PTHR43557">
    <property type="entry name" value="APOPTOSIS-INDUCING FACTOR 1"/>
    <property type="match status" value="1"/>
</dbReference>
<dbReference type="Gene3D" id="3.30.390.30">
    <property type="match status" value="1"/>
</dbReference>
<protein>
    <recommendedName>
        <fullName evidence="10">Pyridine nucleotide-disulfide oxidoreductase</fullName>
    </recommendedName>
</protein>
<dbReference type="InterPro" id="IPR050446">
    <property type="entry name" value="FAD-oxidoreductase/Apoptosis"/>
</dbReference>
<dbReference type="GO" id="GO:0005737">
    <property type="term" value="C:cytoplasm"/>
    <property type="evidence" value="ECO:0007669"/>
    <property type="project" value="TreeGrafter"/>
</dbReference>
<sequence>MKQLVVVGGSAAGLAAAETLRREGYEGTITLIGDEPYHPYDRPPLSKQILGGQWEPDRVPLRAPADLDALGLDLRLGVAATGLDLAGRTVALADGERVPYEGLVIATGVRPRRLPGDGNGDGNGDGGGRAHVLRTLDDALALRDRLGPGRRLAVVGAGFLGAEAAAVARRLGTEVTLLEPAPVPLAPAVGERVGRVLAQAHHDHGVDLRTGVMVAEVADGGVRLADGTLVEADEVLVAIGSVPNTGWLEGSGLTLGDGLECDEYSAAAPDVYGAGDVARWHNPLFGTAMRIEHRTNATEQGMAVARNLLRPDERRPFAPVPYFWSDQYDLRIQAHGHLRGHEEVAIVEGALEERKFLAVYRSGDRVAGVLAVGMPRRRSVRGGRRSRRGPRGGTRWGSWCRRGRNRFGGRRPRPGPGNCRAGRAGPCYGHRHEARCHRCPRRQDDDAGECPGALIDVLIRSPGASAPGLRRAVTRPIATTSTRRPRCPTTASWAVSWACSTPTR</sequence>
<reference evidence="8 9" key="1">
    <citation type="journal article" date="2020" name="Int. J. Syst. Evol. Microbiol.">
        <title>Reclassification of Streptomyces castelarensis and Streptomyces sporoclivatus as later heterotypic synonyms of Streptomyces antimycoticus.</title>
        <authorList>
            <person name="Komaki H."/>
            <person name="Tamura T."/>
        </authorList>
    </citation>
    <scope>NUCLEOTIDE SEQUENCE [LARGE SCALE GENOMIC DNA]</scope>
    <source>
        <strain evidence="8 9">NBRC 100767</strain>
    </source>
</reference>
<evidence type="ECO:0000256" key="2">
    <source>
        <dbReference type="ARBA" id="ARBA00022630"/>
    </source>
</evidence>
<organism evidence="8 9">
    <name type="scientific">Streptomyces antimycoticus</name>
    <dbReference type="NCBI Taxonomy" id="68175"/>
    <lineage>
        <taxon>Bacteria</taxon>
        <taxon>Bacillati</taxon>
        <taxon>Actinomycetota</taxon>
        <taxon>Actinomycetes</taxon>
        <taxon>Kitasatosporales</taxon>
        <taxon>Streptomycetaceae</taxon>
        <taxon>Streptomyces</taxon>
        <taxon>Streptomyces violaceusniger group</taxon>
    </lineage>
</organism>
<gene>
    <name evidence="8" type="ORF">SSPO_068940</name>
</gene>
<evidence type="ECO:0000256" key="3">
    <source>
        <dbReference type="ARBA" id="ARBA00022827"/>
    </source>
</evidence>
<feature type="region of interest" description="Disordered" evidence="5">
    <location>
        <begin position="379"/>
        <end position="398"/>
    </location>
</feature>
<evidence type="ECO:0008006" key="10">
    <source>
        <dbReference type="Google" id="ProtNLM"/>
    </source>
</evidence>
<keyword evidence="4" id="KW-0560">Oxidoreductase</keyword>
<feature type="domain" description="Reductase C-terminal" evidence="7">
    <location>
        <begin position="322"/>
        <end position="377"/>
    </location>
</feature>
<comment type="cofactor">
    <cofactor evidence="1">
        <name>FAD</name>
        <dbReference type="ChEBI" id="CHEBI:57692"/>
    </cofactor>
</comment>
<dbReference type="PRINTS" id="PR00368">
    <property type="entry name" value="FADPNR"/>
</dbReference>
<dbReference type="PRINTS" id="PR00411">
    <property type="entry name" value="PNDRDTASEI"/>
</dbReference>
<evidence type="ECO:0000256" key="4">
    <source>
        <dbReference type="ARBA" id="ARBA00023002"/>
    </source>
</evidence>
<dbReference type="Proteomes" id="UP000463951">
    <property type="component" value="Chromosome"/>
</dbReference>
<dbReference type="Pfam" id="PF07992">
    <property type="entry name" value="Pyr_redox_2"/>
    <property type="match status" value="1"/>
</dbReference>
<dbReference type="InterPro" id="IPR023753">
    <property type="entry name" value="FAD/NAD-binding_dom"/>
</dbReference>
<dbReference type="InterPro" id="IPR036188">
    <property type="entry name" value="FAD/NAD-bd_sf"/>
</dbReference>
<evidence type="ECO:0000313" key="9">
    <source>
        <dbReference type="Proteomes" id="UP000463951"/>
    </source>
</evidence>